<sequence length="165" mass="17466">MTVMSGALSCTTLEVLFPGAEAADRERLLRAAAAVDAACISGQPVWQWFPGHPVFPGADGPGVSEILLAEIPLYDADSDWLGLEFTVEWTKDGELNACVAVGVQCLCEANHGTHYVDTLNVPVGGETPLGDAFEAAAAQLIGWLAGAHDPEWWRNQAPLPSPVVE</sequence>
<evidence type="ECO:0000313" key="2">
    <source>
        <dbReference type="Proteomes" id="UP000481109"/>
    </source>
</evidence>
<evidence type="ECO:0000313" key="1">
    <source>
        <dbReference type="EMBL" id="NGO75243.1"/>
    </source>
</evidence>
<proteinExistence type="predicted"/>
<comment type="caution">
    <text evidence="1">The sequence shown here is derived from an EMBL/GenBank/DDBJ whole genome shotgun (WGS) entry which is preliminary data.</text>
</comment>
<dbReference type="RefSeq" id="WP_165330758.1">
    <property type="nucleotide sequence ID" value="NZ_JAAKZW010000011.1"/>
</dbReference>
<dbReference type="Proteomes" id="UP000481109">
    <property type="component" value="Unassembled WGS sequence"/>
</dbReference>
<name>A0A6G4XDC9_9ACTN</name>
<accession>A0A6G4XDC9</accession>
<dbReference type="AlphaFoldDB" id="A0A6G4XDC9"/>
<reference evidence="1 2" key="1">
    <citation type="submission" date="2020-02" db="EMBL/GenBank/DDBJ databases">
        <title>Whole-genome analyses of novel actinobacteria.</title>
        <authorList>
            <person name="Sahin N."/>
            <person name="Tokatli A."/>
        </authorList>
    </citation>
    <scope>NUCLEOTIDE SEQUENCE [LARGE SCALE GENOMIC DNA]</scope>
    <source>
        <strain evidence="1 2">YC504</strain>
    </source>
</reference>
<dbReference type="EMBL" id="JAAKZW010000011">
    <property type="protein sequence ID" value="NGO75243.1"/>
    <property type="molecule type" value="Genomic_DNA"/>
</dbReference>
<keyword evidence="2" id="KW-1185">Reference proteome</keyword>
<protein>
    <submittedName>
        <fullName evidence="1">Uncharacterized protein</fullName>
    </submittedName>
</protein>
<organism evidence="1 2">
    <name type="scientific">Streptomyces mesophilus</name>
    <dbReference type="NCBI Taxonomy" id="1775132"/>
    <lineage>
        <taxon>Bacteria</taxon>
        <taxon>Bacillati</taxon>
        <taxon>Actinomycetota</taxon>
        <taxon>Actinomycetes</taxon>
        <taxon>Kitasatosporales</taxon>
        <taxon>Streptomycetaceae</taxon>
        <taxon>Streptomyces</taxon>
    </lineage>
</organism>
<gene>
    <name evidence="1" type="ORF">G6045_06050</name>
</gene>